<evidence type="ECO:0000259" key="4">
    <source>
        <dbReference type="PROSITE" id="PS51900"/>
    </source>
</evidence>
<accession>A0A1L9NSU9</accession>
<evidence type="ECO:0000313" key="6">
    <source>
        <dbReference type="Proteomes" id="UP000184514"/>
    </source>
</evidence>
<dbReference type="InterPro" id="IPR011010">
    <property type="entry name" value="DNA_brk_join_enz"/>
</dbReference>
<dbReference type="GO" id="GO:0003677">
    <property type="term" value="F:DNA binding"/>
    <property type="evidence" value="ECO:0007669"/>
    <property type="project" value="UniProtKB-UniRule"/>
</dbReference>
<keyword evidence="6" id="KW-1185">Reference proteome</keyword>
<dbReference type="Gene3D" id="1.10.150.130">
    <property type="match status" value="1"/>
</dbReference>
<protein>
    <recommendedName>
        <fullName evidence="4">Core-binding (CB) domain-containing protein</fullName>
    </recommendedName>
</protein>
<gene>
    <name evidence="5" type="ORF">PFRI_34820</name>
</gene>
<sequence>MYNGIKTATAAKYRREIQRLVKISGDVPVQHVTISQLKELRDNLVTQIKPASVHAVFTPIKGMLGYAMNEQIIETNPMYSVSLPRDKRPLEERKWKKFEPIEASMIYKSIHDAWGSPSPSLTEERRLALLMLVKVLMFSVMRPIKALRLKPSVTCPPKLPSV</sequence>
<dbReference type="InterPro" id="IPR044068">
    <property type="entry name" value="CB"/>
</dbReference>
<keyword evidence="2 3" id="KW-0238">DNA-binding</keyword>
<organism evidence="5 6">
    <name type="scientific">Planktotalea frisia</name>
    <dbReference type="NCBI Taxonomy" id="696762"/>
    <lineage>
        <taxon>Bacteria</taxon>
        <taxon>Pseudomonadati</taxon>
        <taxon>Pseudomonadota</taxon>
        <taxon>Alphaproteobacteria</taxon>
        <taxon>Rhodobacterales</taxon>
        <taxon>Paracoccaceae</taxon>
        <taxon>Planktotalea</taxon>
    </lineage>
</organism>
<dbReference type="PROSITE" id="PS51900">
    <property type="entry name" value="CB"/>
    <property type="match status" value="1"/>
</dbReference>
<comment type="caution">
    <text evidence="5">The sequence shown here is derived from an EMBL/GenBank/DDBJ whole genome shotgun (WGS) entry which is preliminary data.</text>
</comment>
<dbReference type="AlphaFoldDB" id="A0A1L9NSU9"/>
<proteinExistence type="predicted"/>
<reference evidence="5 6" key="1">
    <citation type="submission" date="2016-10" db="EMBL/GenBank/DDBJ databases">
        <title>Genome sequence of Planktotalea frisia SH6-1.</title>
        <authorList>
            <person name="Poehlein A."/>
            <person name="Bakenhus I."/>
            <person name="Voget S."/>
            <person name="Brinkhoff T."/>
            <person name="Simon M."/>
        </authorList>
    </citation>
    <scope>NUCLEOTIDE SEQUENCE [LARGE SCALE GENOMIC DNA]</scope>
    <source>
        <strain evidence="5 6">SH6-1</strain>
    </source>
</reference>
<evidence type="ECO:0000256" key="3">
    <source>
        <dbReference type="PROSITE-ProRule" id="PRU01248"/>
    </source>
</evidence>
<dbReference type="SUPFAM" id="SSF56349">
    <property type="entry name" value="DNA breaking-rejoining enzymes"/>
    <property type="match status" value="1"/>
</dbReference>
<dbReference type="EMBL" id="MLCB01000187">
    <property type="protein sequence ID" value="OJI92301.1"/>
    <property type="molecule type" value="Genomic_DNA"/>
</dbReference>
<evidence type="ECO:0000256" key="2">
    <source>
        <dbReference type="ARBA" id="ARBA00023125"/>
    </source>
</evidence>
<feature type="domain" description="Core-binding (CB)" evidence="4">
    <location>
        <begin position="1"/>
        <end position="68"/>
    </location>
</feature>
<evidence type="ECO:0000256" key="1">
    <source>
        <dbReference type="ARBA" id="ARBA00022908"/>
    </source>
</evidence>
<dbReference type="GO" id="GO:0015074">
    <property type="term" value="P:DNA integration"/>
    <property type="evidence" value="ECO:0007669"/>
    <property type="project" value="UniProtKB-KW"/>
</dbReference>
<dbReference type="InterPro" id="IPR010998">
    <property type="entry name" value="Integrase_recombinase_N"/>
</dbReference>
<evidence type="ECO:0000313" key="5">
    <source>
        <dbReference type="EMBL" id="OJI92301.1"/>
    </source>
</evidence>
<keyword evidence="1" id="KW-0229">DNA integration</keyword>
<name>A0A1L9NSU9_9RHOB</name>
<dbReference type="Proteomes" id="UP000184514">
    <property type="component" value="Unassembled WGS sequence"/>
</dbReference>